<dbReference type="InParanoid" id="A0A804KMU6"/>
<dbReference type="EnsemblPlants" id="Ma09_t23360.1">
    <property type="protein sequence ID" value="Ma09_p23360.1"/>
    <property type="gene ID" value="Ma09_g23360"/>
</dbReference>
<evidence type="ECO:0000313" key="3">
    <source>
        <dbReference type="Proteomes" id="UP000012960"/>
    </source>
</evidence>
<evidence type="ECO:0000313" key="1">
    <source>
        <dbReference type="EMBL" id="CAG1836230.1"/>
    </source>
</evidence>
<dbReference type="Proteomes" id="UP000012960">
    <property type="component" value="Unplaced"/>
</dbReference>
<reference evidence="1" key="1">
    <citation type="submission" date="2021-03" db="EMBL/GenBank/DDBJ databases">
        <authorList>
            <consortium name="Genoscope - CEA"/>
            <person name="William W."/>
        </authorList>
    </citation>
    <scope>NUCLEOTIDE SEQUENCE</scope>
    <source>
        <strain evidence="1">Doubled-haploid Pahang</strain>
    </source>
</reference>
<gene>
    <name evidence="1" type="ORF">GSMUA_241990.1</name>
</gene>
<proteinExistence type="predicted"/>
<sequence>MASTIFSVKVIKISKVSIDRSIEAFSSPPSLSLFALQSLIEFGAQQEEHMGFIEVVSQLAKPALDVHGQCFHVHMQWSLAHLGTGSRYPNHLLHH</sequence>
<evidence type="ECO:0000313" key="2">
    <source>
        <dbReference type="EnsemblPlants" id="Ma09_p23360.1"/>
    </source>
</evidence>
<dbReference type="AlphaFoldDB" id="A0A804KMU6"/>
<dbReference type="Gramene" id="Ma09_t23360.1">
    <property type="protein sequence ID" value="Ma09_p23360.1"/>
    <property type="gene ID" value="Ma09_g23360"/>
</dbReference>
<dbReference type="EMBL" id="HG996474">
    <property type="protein sequence ID" value="CAG1836230.1"/>
    <property type="molecule type" value="Genomic_DNA"/>
</dbReference>
<accession>A0A804KMU6</accession>
<protein>
    <submittedName>
        <fullName evidence="1">(wild Malaysian banana) hypothetical protein</fullName>
    </submittedName>
</protein>
<reference evidence="2" key="2">
    <citation type="submission" date="2021-05" db="UniProtKB">
        <authorList>
            <consortium name="EnsemblPlants"/>
        </authorList>
    </citation>
    <scope>IDENTIFICATION</scope>
    <source>
        <strain evidence="2">subsp. malaccensis</strain>
    </source>
</reference>
<keyword evidence="3" id="KW-1185">Reference proteome</keyword>
<organism evidence="2 3">
    <name type="scientific">Musa acuminata subsp. malaccensis</name>
    <name type="common">Wild banana</name>
    <name type="synonym">Musa malaccensis</name>
    <dbReference type="NCBI Taxonomy" id="214687"/>
    <lineage>
        <taxon>Eukaryota</taxon>
        <taxon>Viridiplantae</taxon>
        <taxon>Streptophyta</taxon>
        <taxon>Embryophyta</taxon>
        <taxon>Tracheophyta</taxon>
        <taxon>Spermatophyta</taxon>
        <taxon>Magnoliopsida</taxon>
        <taxon>Liliopsida</taxon>
        <taxon>Zingiberales</taxon>
        <taxon>Musaceae</taxon>
        <taxon>Musa</taxon>
    </lineage>
</organism>
<name>A0A804KMU6_MUSAM</name>